<feature type="region of interest" description="Disordered" evidence="1">
    <location>
        <begin position="336"/>
        <end position="431"/>
    </location>
</feature>
<reference evidence="2 3" key="1">
    <citation type="submission" date="2021-06" db="EMBL/GenBank/DDBJ databases">
        <authorList>
            <person name="Palmer J.M."/>
        </authorList>
    </citation>
    <scope>NUCLEOTIDE SEQUENCE [LARGE SCALE GENOMIC DNA]</scope>
    <source>
        <strain evidence="2 3">XC_2019</strain>
        <tissue evidence="2">Muscle</tissue>
    </source>
</reference>
<gene>
    <name evidence="2" type="ORF">XENOCAPTIV_023136</name>
</gene>
<feature type="region of interest" description="Disordered" evidence="1">
    <location>
        <begin position="213"/>
        <end position="299"/>
    </location>
</feature>
<feature type="compositionally biased region" description="Polar residues" evidence="1">
    <location>
        <begin position="336"/>
        <end position="355"/>
    </location>
</feature>
<sequence length="443" mass="48890">LRQHSNVLLAPGYHGGNHLTGVAITHYCSHDGHGYPAKHQNGYDCCCSNGEIGDLLQDYLEKENKASRKNNRARHVVSRFLHAPCALFCWHLQKQDRWDMMQAHLCDTVKVNQDNSAFQDEARRRSGNHRKFGAMLQENEGKTLTESGVVTHQGTSPEAKCSTPCCQRRALGASKAPMRVPNQQCQANSDVLTAETDSSQDWGSLLDSARHHYRDQREGCSSALGPRSVPQQVLGRSQVPGSPKIRPRANSGADREGGWTHGEKGKKPALQQVEPKTHYRTTSPSPGAQRIQRGQDAPGCGYLRDEGLIELLGMLEIQHQYSSSPKTTYTAYRQEPQQVGSPPLCTFSSANNESLSDGDLHNSFQVNPAEMSPARSKTSFSRPARPANQRPPSRWANRTPTARITAPSGPLYRPPSPLTCTPSPALKHRPPISYSLHTETVIM</sequence>
<organism evidence="2 3">
    <name type="scientific">Xenoophorus captivus</name>
    <dbReference type="NCBI Taxonomy" id="1517983"/>
    <lineage>
        <taxon>Eukaryota</taxon>
        <taxon>Metazoa</taxon>
        <taxon>Chordata</taxon>
        <taxon>Craniata</taxon>
        <taxon>Vertebrata</taxon>
        <taxon>Euteleostomi</taxon>
        <taxon>Actinopterygii</taxon>
        <taxon>Neopterygii</taxon>
        <taxon>Teleostei</taxon>
        <taxon>Neoteleostei</taxon>
        <taxon>Acanthomorphata</taxon>
        <taxon>Ovalentaria</taxon>
        <taxon>Atherinomorphae</taxon>
        <taxon>Cyprinodontiformes</taxon>
        <taxon>Goodeidae</taxon>
        <taxon>Xenoophorus</taxon>
    </lineage>
</organism>
<protein>
    <submittedName>
        <fullName evidence="2">Uncharacterized protein</fullName>
    </submittedName>
</protein>
<proteinExistence type="predicted"/>
<accession>A0ABV0SB64</accession>
<evidence type="ECO:0000313" key="3">
    <source>
        <dbReference type="Proteomes" id="UP001434883"/>
    </source>
</evidence>
<evidence type="ECO:0000313" key="2">
    <source>
        <dbReference type="EMBL" id="MEQ2217800.1"/>
    </source>
</evidence>
<dbReference type="Proteomes" id="UP001434883">
    <property type="component" value="Unassembled WGS sequence"/>
</dbReference>
<feature type="compositionally biased region" description="Basic and acidic residues" evidence="1">
    <location>
        <begin position="253"/>
        <end position="266"/>
    </location>
</feature>
<evidence type="ECO:0000256" key="1">
    <source>
        <dbReference type="SAM" id="MobiDB-lite"/>
    </source>
</evidence>
<dbReference type="EMBL" id="JAHRIN010076144">
    <property type="protein sequence ID" value="MEQ2217800.1"/>
    <property type="molecule type" value="Genomic_DNA"/>
</dbReference>
<name>A0ABV0SB64_9TELE</name>
<keyword evidence="3" id="KW-1185">Reference proteome</keyword>
<feature type="non-terminal residue" evidence="2">
    <location>
        <position position="1"/>
    </location>
</feature>
<comment type="caution">
    <text evidence="2">The sequence shown here is derived from an EMBL/GenBank/DDBJ whole genome shotgun (WGS) entry which is preliminary data.</text>
</comment>